<protein>
    <submittedName>
        <fullName evidence="2">Uncharacterized protein</fullName>
    </submittedName>
</protein>
<dbReference type="RefSeq" id="WP_004804653.1">
    <property type="nucleotide sequence ID" value="NZ_KB849440.1"/>
</dbReference>
<proteinExistence type="predicted"/>
<evidence type="ECO:0000313" key="3">
    <source>
        <dbReference type="Proteomes" id="UP000013209"/>
    </source>
</evidence>
<evidence type="ECO:0000256" key="1">
    <source>
        <dbReference type="SAM" id="Phobius"/>
    </source>
</evidence>
<keyword evidence="1" id="KW-1133">Transmembrane helix</keyword>
<feature type="transmembrane region" description="Helical" evidence="1">
    <location>
        <begin position="6"/>
        <end position="27"/>
    </location>
</feature>
<dbReference type="EMBL" id="APPH01000009">
    <property type="protein sequence ID" value="ENV09308.1"/>
    <property type="molecule type" value="Genomic_DNA"/>
</dbReference>
<feature type="transmembrane region" description="Helical" evidence="1">
    <location>
        <begin position="39"/>
        <end position="60"/>
    </location>
</feature>
<keyword evidence="1" id="KW-0812">Transmembrane</keyword>
<dbReference type="PATRIC" id="fig|1144672.3.peg.1874"/>
<gene>
    <name evidence="2" type="ORF">F966_01964</name>
</gene>
<comment type="caution">
    <text evidence="2">The sequence shown here is derived from an EMBL/GenBank/DDBJ whole genome shotgun (WGS) entry which is preliminary data.</text>
</comment>
<sequence>MTNLLSIIFLISTLTTVLLLIKPSLTIRNGHPALSRFRIFVYGLAITLISLALVGLSLPAKEQSLVKQNSKNEIEKVISEQETIDFRKKIESQHQNISDEDRPLFKWPQVNYNESIAKVSLADNRTILKAVGKPIADKEEGTNQNGEPLQSYWFSKNLINYLKLDLSREFIDVAWAFDAKDPTKATAVFEDGQRITRALLGGQAGIALYEYIAKGGKLDELHLDDGTVIRNARCGQSMCRYQIQRD</sequence>
<dbReference type="HOGENOM" id="CLU_095970_0_0_6"/>
<dbReference type="STRING" id="1144672.F966_01964"/>
<dbReference type="AlphaFoldDB" id="N8XPD0"/>
<dbReference type="Proteomes" id="UP000013209">
    <property type="component" value="Unassembled WGS sequence"/>
</dbReference>
<reference evidence="2 3" key="1">
    <citation type="submission" date="2013-02" db="EMBL/GenBank/DDBJ databases">
        <title>The Genome Sequence of Acinetobacter sp. CIP 56.2.</title>
        <authorList>
            <consortium name="The Broad Institute Genome Sequencing Platform"/>
            <consortium name="The Broad Institute Genome Sequencing Center for Infectious Disease"/>
            <person name="Cerqueira G."/>
            <person name="Feldgarden M."/>
            <person name="Courvalin P."/>
            <person name="Perichon B."/>
            <person name="Grillot-Courvalin C."/>
            <person name="Clermont D."/>
            <person name="Rocha E."/>
            <person name="Yoon E.-J."/>
            <person name="Nemec A."/>
            <person name="Walker B."/>
            <person name="Young S.K."/>
            <person name="Zeng Q."/>
            <person name="Gargeya S."/>
            <person name="Fitzgerald M."/>
            <person name="Haas B."/>
            <person name="Abouelleil A."/>
            <person name="Alvarado L."/>
            <person name="Arachchi H.M."/>
            <person name="Berlin A.M."/>
            <person name="Chapman S.B."/>
            <person name="Dewar J."/>
            <person name="Goldberg J."/>
            <person name="Griggs A."/>
            <person name="Gujja S."/>
            <person name="Hansen M."/>
            <person name="Howarth C."/>
            <person name="Imamovic A."/>
            <person name="Larimer J."/>
            <person name="McCowan C."/>
            <person name="Murphy C."/>
            <person name="Neiman D."/>
            <person name="Pearson M."/>
            <person name="Priest M."/>
            <person name="Roberts A."/>
            <person name="Saif S."/>
            <person name="Shea T."/>
            <person name="Sisk P."/>
            <person name="Sykes S."/>
            <person name="Wortman J."/>
            <person name="Nusbaum C."/>
            <person name="Birren B."/>
        </authorList>
    </citation>
    <scope>NUCLEOTIDE SEQUENCE [LARGE SCALE GENOMIC DNA]</scope>
    <source>
        <strain evidence="2 3">CIP 56.2</strain>
    </source>
</reference>
<evidence type="ECO:0000313" key="2">
    <source>
        <dbReference type="EMBL" id="ENV09308.1"/>
    </source>
</evidence>
<organism evidence="2 3">
    <name type="scientific">Acinetobacter higginsii</name>
    <dbReference type="NCBI Taxonomy" id="70347"/>
    <lineage>
        <taxon>Bacteria</taxon>
        <taxon>Pseudomonadati</taxon>
        <taxon>Pseudomonadota</taxon>
        <taxon>Gammaproteobacteria</taxon>
        <taxon>Moraxellales</taxon>
        <taxon>Moraxellaceae</taxon>
        <taxon>Acinetobacter</taxon>
    </lineage>
</organism>
<name>N8XPD0_9GAMM</name>
<accession>N8XPD0</accession>
<keyword evidence="1" id="KW-0472">Membrane</keyword>